<organism evidence="6 7">
    <name type="scientific">Actinopolymorpha cephalotaxi</name>
    <dbReference type="NCBI Taxonomy" id="504797"/>
    <lineage>
        <taxon>Bacteria</taxon>
        <taxon>Bacillati</taxon>
        <taxon>Actinomycetota</taxon>
        <taxon>Actinomycetes</taxon>
        <taxon>Propionibacteriales</taxon>
        <taxon>Actinopolymorphaceae</taxon>
        <taxon>Actinopolymorpha</taxon>
    </lineage>
</organism>
<dbReference type="GO" id="GO:0003700">
    <property type="term" value="F:DNA-binding transcription factor activity"/>
    <property type="evidence" value="ECO:0007669"/>
    <property type="project" value="InterPro"/>
</dbReference>
<dbReference type="Pfam" id="PF12833">
    <property type="entry name" value="HTH_18"/>
    <property type="match status" value="1"/>
</dbReference>
<name>A0A1I2UN64_9ACTN</name>
<dbReference type="InterPro" id="IPR018060">
    <property type="entry name" value="HTH_AraC"/>
</dbReference>
<dbReference type="AlphaFoldDB" id="A0A1I2UN64"/>
<dbReference type="SMART" id="SM00342">
    <property type="entry name" value="HTH_ARAC"/>
    <property type="match status" value="1"/>
</dbReference>
<dbReference type="SUPFAM" id="SSF51215">
    <property type="entry name" value="Regulatory protein AraC"/>
    <property type="match status" value="1"/>
</dbReference>
<dbReference type="PRINTS" id="PR00032">
    <property type="entry name" value="HTHARAC"/>
</dbReference>
<dbReference type="Pfam" id="PF02311">
    <property type="entry name" value="AraC_binding"/>
    <property type="match status" value="1"/>
</dbReference>
<proteinExistence type="predicted"/>
<evidence type="ECO:0000256" key="1">
    <source>
        <dbReference type="ARBA" id="ARBA00023015"/>
    </source>
</evidence>
<dbReference type="Gene3D" id="2.60.120.10">
    <property type="entry name" value="Jelly Rolls"/>
    <property type="match status" value="1"/>
</dbReference>
<feature type="domain" description="HTH araC/xylS-type" evidence="5">
    <location>
        <begin position="221"/>
        <end position="324"/>
    </location>
</feature>
<sequence length="337" mass="36991">MSDPPVPGHERQPRERPPGPPPDGRALTSLTAARVGADVAGYRAEFLYWGYYEPRPWRNYLHTHSFFEICYAYAGTGVFRTGEREYAVGPGTLFVARPGDVHEIVSGTADPLCIHYWSYTLVPVRPRRSRSGTPARAEGREVLDLFAAPGARVLSRATERIPPVLDLLTAEAAAPGPAYEQLLSALAGALVVETARAVVDEPGLSPRPGADSAGRDERTAATMVRYLEDNYDRAVAVRDVAAQVHLGERQVSRLFRAHTGTTVHAYLTRLRLEIAAQRLLEHAADGEYAAIAEVARECGYPDVRHFTTAFRRHWGVPPGAFRDGGGTAQLRDRRSTK</sequence>
<reference evidence="6 7" key="1">
    <citation type="submission" date="2016-10" db="EMBL/GenBank/DDBJ databases">
        <authorList>
            <person name="de Groot N.N."/>
        </authorList>
    </citation>
    <scope>NUCLEOTIDE SEQUENCE [LARGE SCALE GENOMIC DNA]</scope>
    <source>
        <strain evidence="6 7">CPCC 202808</strain>
    </source>
</reference>
<evidence type="ECO:0000313" key="7">
    <source>
        <dbReference type="Proteomes" id="UP000199052"/>
    </source>
</evidence>
<dbReference type="InterPro" id="IPR050204">
    <property type="entry name" value="AraC_XylS_family_regulators"/>
</dbReference>
<dbReference type="PANTHER" id="PTHR46796">
    <property type="entry name" value="HTH-TYPE TRANSCRIPTIONAL ACTIVATOR RHAS-RELATED"/>
    <property type="match status" value="1"/>
</dbReference>
<dbReference type="SUPFAM" id="SSF46689">
    <property type="entry name" value="Homeodomain-like"/>
    <property type="match status" value="2"/>
</dbReference>
<dbReference type="EMBL" id="FOOI01000008">
    <property type="protein sequence ID" value="SFG77749.1"/>
    <property type="molecule type" value="Genomic_DNA"/>
</dbReference>
<accession>A0A1I2UN64</accession>
<dbReference type="OrthoDB" id="2060755at2"/>
<dbReference type="InterPro" id="IPR014710">
    <property type="entry name" value="RmlC-like_jellyroll"/>
</dbReference>
<dbReference type="Gene3D" id="1.10.10.60">
    <property type="entry name" value="Homeodomain-like"/>
    <property type="match status" value="1"/>
</dbReference>
<feature type="compositionally biased region" description="Basic and acidic residues" evidence="4">
    <location>
        <begin position="8"/>
        <end position="17"/>
    </location>
</feature>
<protein>
    <submittedName>
        <fullName evidence="6">AraC family transcriptional regulator, L-rhamnose operon transcriptional activator RhaR</fullName>
    </submittedName>
</protein>
<dbReference type="InterPro" id="IPR037923">
    <property type="entry name" value="HTH-like"/>
</dbReference>
<dbReference type="Proteomes" id="UP000199052">
    <property type="component" value="Unassembled WGS sequence"/>
</dbReference>
<gene>
    <name evidence="6" type="ORF">SAMN05421678_108224</name>
</gene>
<feature type="region of interest" description="Disordered" evidence="4">
    <location>
        <begin position="1"/>
        <end position="25"/>
    </location>
</feature>
<dbReference type="RefSeq" id="WP_092884010.1">
    <property type="nucleotide sequence ID" value="NZ_JBHUHC010000001.1"/>
</dbReference>
<dbReference type="PROSITE" id="PS01124">
    <property type="entry name" value="HTH_ARAC_FAMILY_2"/>
    <property type="match status" value="1"/>
</dbReference>
<keyword evidence="1" id="KW-0805">Transcription regulation</keyword>
<evidence type="ECO:0000256" key="4">
    <source>
        <dbReference type="SAM" id="MobiDB-lite"/>
    </source>
</evidence>
<evidence type="ECO:0000256" key="3">
    <source>
        <dbReference type="ARBA" id="ARBA00023163"/>
    </source>
</evidence>
<dbReference type="GO" id="GO:0043565">
    <property type="term" value="F:sequence-specific DNA binding"/>
    <property type="evidence" value="ECO:0007669"/>
    <property type="project" value="InterPro"/>
</dbReference>
<dbReference type="InterPro" id="IPR003313">
    <property type="entry name" value="AraC-bd"/>
</dbReference>
<dbReference type="STRING" id="504797.SAMN05421678_108224"/>
<dbReference type="InterPro" id="IPR009057">
    <property type="entry name" value="Homeodomain-like_sf"/>
</dbReference>
<keyword evidence="3" id="KW-0804">Transcription</keyword>
<evidence type="ECO:0000259" key="5">
    <source>
        <dbReference type="PROSITE" id="PS01124"/>
    </source>
</evidence>
<dbReference type="InterPro" id="IPR020449">
    <property type="entry name" value="Tscrpt_reg_AraC-type_HTH"/>
</dbReference>
<keyword evidence="2" id="KW-0238">DNA-binding</keyword>
<evidence type="ECO:0000313" key="6">
    <source>
        <dbReference type="EMBL" id="SFG77749.1"/>
    </source>
</evidence>
<evidence type="ECO:0000256" key="2">
    <source>
        <dbReference type="ARBA" id="ARBA00023125"/>
    </source>
</evidence>